<keyword evidence="3" id="KW-0813">Transport</keyword>
<evidence type="ECO:0000256" key="7">
    <source>
        <dbReference type="SAM" id="Phobius"/>
    </source>
</evidence>
<dbReference type="NCBIfam" id="TIGR01297">
    <property type="entry name" value="CDF"/>
    <property type="match status" value="1"/>
</dbReference>
<accession>A0A0P6Y4P4</accession>
<dbReference type="GO" id="GO:0016020">
    <property type="term" value="C:membrane"/>
    <property type="evidence" value="ECO:0007669"/>
    <property type="project" value="UniProtKB-SubCell"/>
</dbReference>
<feature type="domain" description="Cation efflux protein cytoplasmic" evidence="9">
    <location>
        <begin position="219"/>
        <end position="294"/>
    </location>
</feature>
<comment type="subcellular location">
    <subcellularLocation>
        <location evidence="1">Membrane</location>
        <topology evidence="1">Multi-pass membrane protein</topology>
    </subcellularLocation>
</comment>
<evidence type="ECO:0000259" key="8">
    <source>
        <dbReference type="Pfam" id="PF01545"/>
    </source>
</evidence>
<protein>
    <submittedName>
        <fullName evidence="10">Cation transporter</fullName>
    </submittedName>
</protein>
<dbReference type="Gene3D" id="1.20.1510.10">
    <property type="entry name" value="Cation efflux protein transmembrane domain"/>
    <property type="match status" value="1"/>
</dbReference>
<keyword evidence="11" id="KW-1185">Reference proteome</keyword>
<evidence type="ECO:0000256" key="5">
    <source>
        <dbReference type="ARBA" id="ARBA00022989"/>
    </source>
</evidence>
<dbReference type="InterPro" id="IPR002524">
    <property type="entry name" value="Cation_efflux"/>
</dbReference>
<dbReference type="InterPro" id="IPR050291">
    <property type="entry name" value="CDF_Transporter"/>
</dbReference>
<evidence type="ECO:0000259" key="9">
    <source>
        <dbReference type="Pfam" id="PF16916"/>
    </source>
</evidence>
<dbReference type="PANTHER" id="PTHR43840">
    <property type="entry name" value="MITOCHONDRIAL METAL TRANSPORTER 1-RELATED"/>
    <property type="match status" value="1"/>
</dbReference>
<evidence type="ECO:0000256" key="6">
    <source>
        <dbReference type="ARBA" id="ARBA00023136"/>
    </source>
</evidence>
<keyword evidence="4 7" id="KW-0812">Transmembrane</keyword>
<feature type="transmembrane region" description="Helical" evidence="7">
    <location>
        <begin position="89"/>
        <end position="110"/>
    </location>
</feature>
<dbReference type="OrthoDB" id="9806522at2"/>
<dbReference type="Pfam" id="PF16916">
    <property type="entry name" value="ZT_dimer"/>
    <property type="match status" value="1"/>
</dbReference>
<dbReference type="Gene3D" id="3.30.70.1350">
    <property type="entry name" value="Cation efflux protein, cytoplasmic domain"/>
    <property type="match status" value="1"/>
</dbReference>
<evidence type="ECO:0000256" key="4">
    <source>
        <dbReference type="ARBA" id="ARBA00022692"/>
    </source>
</evidence>
<gene>
    <name evidence="10" type="ORF">ADN01_01680</name>
</gene>
<feature type="domain" description="Cation efflux protein transmembrane" evidence="8">
    <location>
        <begin position="21"/>
        <end position="210"/>
    </location>
</feature>
<dbReference type="EMBL" id="LGCM01000007">
    <property type="protein sequence ID" value="KPL91104.1"/>
    <property type="molecule type" value="Genomic_DNA"/>
</dbReference>
<dbReference type="PANTHER" id="PTHR43840:SF15">
    <property type="entry name" value="MITOCHONDRIAL METAL TRANSPORTER 1-RELATED"/>
    <property type="match status" value="1"/>
</dbReference>
<evidence type="ECO:0000256" key="2">
    <source>
        <dbReference type="ARBA" id="ARBA00008114"/>
    </source>
</evidence>
<keyword evidence="6 7" id="KW-0472">Membrane</keyword>
<name>A0A0P6Y4P4_9CHLR</name>
<proteinExistence type="inferred from homology"/>
<evidence type="ECO:0000313" key="11">
    <source>
        <dbReference type="Proteomes" id="UP000050501"/>
    </source>
</evidence>
<dbReference type="AlphaFoldDB" id="A0A0P6Y4P4"/>
<evidence type="ECO:0000256" key="3">
    <source>
        <dbReference type="ARBA" id="ARBA00022448"/>
    </source>
</evidence>
<dbReference type="SUPFAM" id="SSF161111">
    <property type="entry name" value="Cation efflux protein transmembrane domain-like"/>
    <property type="match status" value="1"/>
</dbReference>
<organism evidence="10 11">
    <name type="scientific">Levilinea saccharolytica</name>
    <dbReference type="NCBI Taxonomy" id="229921"/>
    <lineage>
        <taxon>Bacteria</taxon>
        <taxon>Bacillati</taxon>
        <taxon>Chloroflexota</taxon>
        <taxon>Anaerolineae</taxon>
        <taxon>Anaerolineales</taxon>
        <taxon>Anaerolineaceae</taxon>
        <taxon>Levilinea</taxon>
    </lineage>
</organism>
<dbReference type="RefSeq" id="WP_062417337.1">
    <property type="nucleotide sequence ID" value="NZ_DF967974.1"/>
</dbReference>
<sequence length="298" mass="32061">MRWIRDYQPQPEQGRLYRQALILTLGGNLLLAVGKGLAAYFSGSVALYADAANSVSDVFYSLMMVLGLWVAQRPPDISHPQGHSRFEPLVGISVAFSMGLAGYEAARTALVRFQMGGLAVEAGLPAVVLLISALIKVFMFLRIRTLARSLHSPTLATTAKDNLSDVLTSTAAFVGAFGSSLIHPLTDPIAGFLVAAWIFRAAFLAVRENLGFLTGAGASEEVRQQIAAAAREVPGVQAVHHLMAEYVGPQLVVDLHVNVDTDLPLKDTHAIEDAVVARLEAIPEVDRAYVHIEPVGWQ</sequence>
<dbReference type="STRING" id="229921.ADN01_01680"/>
<comment type="similarity">
    <text evidence="2">Belongs to the cation diffusion facilitator (CDF) transporter (TC 2.A.4) family.</text>
</comment>
<evidence type="ECO:0000313" key="10">
    <source>
        <dbReference type="EMBL" id="KPL91104.1"/>
    </source>
</evidence>
<reference evidence="10 11" key="1">
    <citation type="submission" date="2015-07" db="EMBL/GenBank/DDBJ databases">
        <title>Genome sequence of Levilinea saccharolytica DSM 16555.</title>
        <authorList>
            <person name="Hemp J."/>
            <person name="Ward L.M."/>
            <person name="Pace L.A."/>
            <person name="Fischer W.W."/>
        </authorList>
    </citation>
    <scope>NUCLEOTIDE SEQUENCE [LARGE SCALE GENOMIC DNA]</scope>
    <source>
        <strain evidence="10 11">KIBI-1</strain>
    </source>
</reference>
<comment type="caution">
    <text evidence="10">The sequence shown here is derived from an EMBL/GenBank/DDBJ whole genome shotgun (WGS) entry which is preliminary data.</text>
</comment>
<keyword evidence="5 7" id="KW-1133">Transmembrane helix</keyword>
<dbReference type="InterPro" id="IPR027469">
    <property type="entry name" value="Cation_efflux_TMD_sf"/>
</dbReference>
<dbReference type="InterPro" id="IPR036837">
    <property type="entry name" value="Cation_efflux_CTD_sf"/>
</dbReference>
<feature type="transmembrane region" description="Helical" evidence="7">
    <location>
        <begin position="20"/>
        <end position="41"/>
    </location>
</feature>
<dbReference type="InterPro" id="IPR058533">
    <property type="entry name" value="Cation_efflux_TM"/>
</dbReference>
<evidence type="ECO:0000256" key="1">
    <source>
        <dbReference type="ARBA" id="ARBA00004141"/>
    </source>
</evidence>
<dbReference type="Proteomes" id="UP000050501">
    <property type="component" value="Unassembled WGS sequence"/>
</dbReference>
<feature type="transmembrane region" description="Helical" evidence="7">
    <location>
        <begin position="122"/>
        <end position="141"/>
    </location>
</feature>
<dbReference type="Pfam" id="PF01545">
    <property type="entry name" value="Cation_efflux"/>
    <property type="match status" value="1"/>
</dbReference>
<dbReference type="InterPro" id="IPR027470">
    <property type="entry name" value="Cation_efflux_CTD"/>
</dbReference>
<dbReference type="SUPFAM" id="SSF160240">
    <property type="entry name" value="Cation efflux protein cytoplasmic domain-like"/>
    <property type="match status" value="1"/>
</dbReference>
<dbReference type="GO" id="GO:0008324">
    <property type="term" value="F:monoatomic cation transmembrane transporter activity"/>
    <property type="evidence" value="ECO:0007669"/>
    <property type="project" value="InterPro"/>
</dbReference>